<dbReference type="Proteomes" id="UP001174909">
    <property type="component" value="Unassembled WGS sequence"/>
</dbReference>
<reference evidence="2" key="1">
    <citation type="submission" date="2023-03" db="EMBL/GenBank/DDBJ databases">
        <authorList>
            <person name="Steffen K."/>
            <person name="Cardenas P."/>
        </authorList>
    </citation>
    <scope>NUCLEOTIDE SEQUENCE</scope>
</reference>
<dbReference type="EMBL" id="CASHTH010000423">
    <property type="protein sequence ID" value="CAI8001016.1"/>
    <property type="molecule type" value="Genomic_DNA"/>
</dbReference>
<name>A0AA35W427_GEOBA</name>
<feature type="compositionally biased region" description="Polar residues" evidence="1">
    <location>
        <begin position="44"/>
        <end position="57"/>
    </location>
</feature>
<proteinExistence type="predicted"/>
<gene>
    <name evidence="2" type="ORF">GBAR_LOCUS3097</name>
</gene>
<accession>A0AA35W427</accession>
<evidence type="ECO:0000256" key="1">
    <source>
        <dbReference type="SAM" id="MobiDB-lite"/>
    </source>
</evidence>
<protein>
    <submittedName>
        <fullName evidence="2">Uncharacterized protein</fullName>
    </submittedName>
</protein>
<comment type="caution">
    <text evidence="2">The sequence shown here is derived from an EMBL/GenBank/DDBJ whole genome shotgun (WGS) entry which is preliminary data.</text>
</comment>
<keyword evidence="3" id="KW-1185">Reference proteome</keyword>
<evidence type="ECO:0000313" key="2">
    <source>
        <dbReference type="EMBL" id="CAI8001016.1"/>
    </source>
</evidence>
<feature type="region of interest" description="Disordered" evidence="1">
    <location>
        <begin position="33"/>
        <end position="57"/>
    </location>
</feature>
<organism evidence="2 3">
    <name type="scientific">Geodia barretti</name>
    <name type="common">Barrett's horny sponge</name>
    <dbReference type="NCBI Taxonomy" id="519541"/>
    <lineage>
        <taxon>Eukaryota</taxon>
        <taxon>Metazoa</taxon>
        <taxon>Porifera</taxon>
        <taxon>Demospongiae</taxon>
        <taxon>Heteroscleromorpha</taxon>
        <taxon>Tetractinellida</taxon>
        <taxon>Astrophorina</taxon>
        <taxon>Geodiidae</taxon>
        <taxon>Geodia</taxon>
    </lineage>
</organism>
<evidence type="ECO:0000313" key="3">
    <source>
        <dbReference type="Proteomes" id="UP001174909"/>
    </source>
</evidence>
<sequence>MTSMTARLHWNLVKVNSRGRLHNSKDSFIETDITADTHEEEQETSPLANPWSYPQSRQPHQTFGETLCHVHSSFRLLLLFHCRYNFNSLRQG</sequence>
<dbReference type="AlphaFoldDB" id="A0AA35W427"/>